<evidence type="ECO:0000256" key="5">
    <source>
        <dbReference type="RuleBase" id="RU361277"/>
    </source>
</evidence>
<evidence type="ECO:0000259" key="6">
    <source>
        <dbReference type="Pfam" id="PF00107"/>
    </source>
</evidence>
<accession>A0A1I5X8C8</accession>
<evidence type="ECO:0000313" key="9">
    <source>
        <dbReference type="Proteomes" id="UP000183413"/>
    </source>
</evidence>
<comment type="cofactor">
    <cofactor evidence="1 5">
        <name>Zn(2+)</name>
        <dbReference type="ChEBI" id="CHEBI:29105"/>
    </cofactor>
</comment>
<evidence type="ECO:0000313" key="8">
    <source>
        <dbReference type="EMBL" id="SFQ28141.1"/>
    </source>
</evidence>
<dbReference type="GO" id="GO:0008270">
    <property type="term" value="F:zinc ion binding"/>
    <property type="evidence" value="ECO:0007669"/>
    <property type="project" value="InterPro"/>
</dbReference>
<feature type="domain" description="Alcohol dehydrogenase-like C-terminal" evidence="6">
    <location>
        <begin position="178"/>
        <end position="302"/>
    </location>
</feature>
<sequence length="353" mass="36010">MRALRLHGARDARLETIARPSPGAGEVLLKVTGAGICGTDAALHRAGPVIIPGRERARWPVVLGHEFAGRVVATGPEVTGLRTGDLVASGAGAACGGCAPCRRGTTNLCEEYWTAGVHRDGGLAEYTVVPAAVCEETGRYGVQGDTAALAQPMAIAQHAVSRGRPRAGESALILGAGGIGTFATWAALAAGAGVTVCDRDAGRLAVVGGFGEVETVHHDGGTLVERLAPGGPWDVVYEMTGAPEPLAAATALVRPGGRIVVAGLQKEPPPVDVTRLAVQEIDLLGSMAHVRRVDLPRALELLGSRAAGWADVAPRVQPLDAVEAALTSMAERGGGSVKTLVDPSLAEPRAFSG</sequence>
<keyword evidence="2 5" id="KW-0479">Metal-binding</keyword>
<dbReference type="Pfam" id="PF00107">
    <property type="entry name" value="ADH_zinc_N"/>
    <property type="match status" value="1"/>
</dbReference>
<dbReference type="InterPro" id="IPR013154">
    <property type="entry name" value="ADH-like_N"/>
</dbReference>
<dbReference type="InterPro" id="IPR011032">
    <property type="entry name" value="GroES-like_sf"/>
</dbReference>
<reference evidence="8 9" key="1">
    <citation type="submission" date="2016-10" db="EMBL/GenBank/DDBJ databases">
        <authorList>
            <person name="de Groot N.N."/>
        </authorList>
    </citation>
    <scope>NUCLEOTIDE SEQUENCE [LARGE SCALE GENOMIC DNA]</scope>
    <source>
        <strain evidence="8 9">DSM 43067</strain>
    </source>
</reference>
<dbReference type="STRING" id="1993.SAMN04489713_1269"/>
<dbReference type="PANTHER" id="PTHR43401:SF2">
    <property type="entry name" value="L-THREONINE 3-DEHYDROGENASE"/>
    <property type="match status" value="1"/>
</dbReference>
<feature type="domain" description="Alcohol dehydrogenase-like N-terminal" evidence="7">
    <location>
        <begin position="23"/>
        <end position="134"/>
    </location>
</feature>
<keyword evidence="9" id="KW-1185">Reference proteome</keyword>
<evidence type="ECO:0000256" key="2">
    <source>
        <dbReference type="ARBA" id="ARBA00022723"/>
    </source>
</evidence>
<dbReference type="InterPro" id="IPR002328">
    <property type="entry name" value="ADH_Zn_CS"/>
</dbReference>
<dbReference type="InParanoid" id="A0A1I5X8C8"/>
<dbReference type="GO" id="GO:0016491">
    <property type="term" value="F:oxidoreductase activity"/>
    <property type="evidence" value="ECO:0007669"/>
    <property type="project" value="UniProtKB-KW"/>
</dbReference>
<dbReference type="PANTHER" id="PTHR43401">
    <property type="entry name" value="L-THREONINE 3-DEHYDROGENASE"/>
    <property type="match status" value="1"/>
</dbReference>
<name>A0A1I5X8C8_9ACTN</name>
<evidence type="ECO:0000256" key="3">
    <source>
        <dbReference type="ARBA" id="ARBA00022833"/>
    </source>
</evidence>
<proteinExistence type="inferred from homology"/>
<comment type="similarity">
    <text evidence="5">Belongs to the zinc-containing alcohol dehydrogenase family.</text>
</comment>
<protein>
    <submittedName>
        <fullName evidence="8">(R,R)-butanediol dehydrogenase / meso-butanediol dehydrogenase / diacetyl reductase</fullName>
    </submittedName>
</protein>
<evidence type="ECO:0000259" key="7">
    <source>
        <dbReference type="Pfam" id="PF08240"/>
    </source>
</evidence>
<dbReference type="Gene3D" id="3.40.50.720">
    <property type="entry name" value="NAD(P)-binding Rossmann-like Domain"/>
    <property type="match status" value="1"/>
</dbReference>
<evidence type="ECO:0000256" key="1">
    <source>
        <dbReference type="ARBA" id="ARBA00001947"/>
    </source>
</evidence>
<dbReference type="InterPro" id="IPR013149">
    <property type="entry name" value="ADH-like_C"/>
</dbReference>
<dbReference type="Proteomes" id="UP000183413">
    <property type="component" value="Unassembled WGS sequence"/>
</dbReference>
<dbReference type="SUPFAM" id="SSF51735">
    <property type="entry name" value="NAD(P)-binding Rossmann-fold domains"/>
    <property type="match status" value="1"/>
</dbReference>
<dbReference type="Gene3D" id="3.90.180.10">
    <property type="entry name" value="Medium-chain alcohol dehydrogenases, catalytic domain"/>
    <property type="match status" value="1"/>
</dbReference>
<keyword evidence="4" id="KW-0560">Oxidoreductase</keyword>
<gene>
    <name evidence="8" type="ORF">SAMN04489713_1269</name>
</gene>
<dbReference type="InterPro" id="IPR050129">
    <property type="entry name" value="Zn_alcohol_dh"/>
</dbReference>
<dbReference type="InterPro" id="IPR036291">
    <property type="entry name" value="NAD(P)-bd_dom_sf"/>
</dbReference>
<evidence type="ECO:0000256" key="4">
    <source>
        <dbReference type="ARBA" id="ARBA00023002"/>
    </source>
</evidence>
<dbReference type="EMBL" id="FOVH01000026">
    <property type="protein sequence ID" value="SFQ28141.1"/>
    <property type="molecule type" value="Genomic_DNA"/>
</dbReference>
<dbReference type="SUPFAM" id="SSF50129">
    <property type="entry name" value="GroES-like"/>
    <property type="match status" value="1"/>
</dbReference>
<dbReference type="PROSITE" id="PS00059">
    <property type="entry name" value="ADH_ZINC"/>
    <property type="match status" value="1"/>
</dbReference>
<keyword evidence="3 5" id="KW-0862">Zinc</keyword>
<dbReference type="AlphaFoldDB" id="A0A1I5X8C8"/>
<dbReference type="Pfam" id="PF08240">
    <property type="entry name" value="ADH_N"/>
    <property type="match status" value="1"/>
</dbReference>
<organism evidence="8 9">
    <name type="scientific">Actinomadura madurae</name>
    <dbReference type="NCBI Taxonomy" id="1993"/>
    <lineage>
        <taxon>Bacteria</taxon>
        <taxon>Bacillati</taxon>
        <taxon>Actinomycetota</taxon>
        <taxon>Actinomycetes</taxon>
        <taxon>Streptosporangiales</taxon>
        <taxon>Thermomonosporaceae</taxon>
        <taxon>Actinomadura</taxon>
    </lineage>
</organism>
<dbReference type="eggNOG" id="COG1063">
    <property type="taxonomic scope" value="Bacteria"/>
</dbReference>